<dbReference type="AlphaFoldDB" id="A0A1C6UF52"/>
<evidence type="ECO:0000313" key="9">
    <source>
        <dbReference type="EMBL" id="SCL52666.1"/>
    </source>
</evidence>
<dbReference type="InterPro" id="IPR037069">
    <property type="entry name" value="AcylCoA_DH/ox_N_sf"/>
</dbReference>
<evidence type="ECO:0000259" key="7">
    <source>
        <dbReference type="Pfam" id="PF00441"/>
    </source>
</evidence>
<sequence>MGDWGPVAALTERDPTDAETALLNAYCRDIAAALRAPGMVLDRDPDAIAEHLDLPAVALQNHVLMPAEYRRGGDARLARAVSGVSCVSWALVAERLAYGDTGMVLASPGPSLSSAAVRALADDAQQAWFYGRLAERPTWTFFGLTEPGKGSAAAELETTLTPAPDGVGWLLTGEKTYIGNGARAQLGVVLCRRAPGPWGIEAVLVDTADAGWHAELLPLVGLRGSRISRIRLDGMYIPPDRLLGAGRPRSRRGLHGALRTLLWFRPSVAALAVGVTHAVCDYVLEHRPRLGGGDRARLDDLIDRSMRVRRLVYAAAAEVDAGAANAHRIGATKMSAARLAEEATLLAADLLGPASLREHPWLEKTYRDVRAFEFMEGTGNIHRRGVFQGLLRGNFFPADGPADDPADGSAEDSAAGSASGSAEGSATPGRAD</sequence>
<dbReference type="STRING" id="683228.GA0070617_2145"/>
<keyword evidence="3 5" id="KW-0285">Flavoprotein</keyword>
<feature type="compositionally biased region" description="Low complexity" evidence="6">
    <location>
        <begin position="411"/>
        <end position="426"/>
    </location>
</feature>
<evidence type="ECO:0000256" key="5">
    <source>
        <dbReference type="RuleBase" id="RU362125"/>
    </source>
</evidence>
<dbReference type="Gene3D" id="1.20.140.10">
    <property type="entry name" value="Butyryl-CoA Dehydrogenase, subunit A, domain 3"/>
    <property type="match status" value="1"/>
</dbReference>
<evidence type="ECO:0000256" key="6">
    <source>
        <dbReference type="SAM" id="MobiDB-lite"/>
    </source>
</evidence>
<accession>A0A1C6UF52</accession>
<evidence type="ECO:0000313" key="10">
    <source>
        <dbReference type="Proteomes" id="UP000198937"/>
    </source>
</evidence>
<name>A0A1C6UF52_9ACTN</name>
<evidence type="ECO:0000259" key="8">
    <source>
        <dbReference type="Pfam" id="PF02770"/>
    </source>
</evidence>
<dbReference type="OrthoDB" id="3458133at2"/>
<dbReference type="InterPro" id="IPR009075">
    <property type="entry name" value="AcylCo_DH/oxidase_C"/>
</dbReference>
<dbReference type="GO" id="GO:0003995">
    <property type="term" value="F:acyl-CoA dehydrogenase activity"/>
    <property type="evidence" value="ECO:0007669"/>
    <property type="project" value="TreeGrafter"/>
</dbReference>
<dbReference type="Pfam" id="PF02770">
    <property type="entry name" value="Acyl-CoA_dh_M"/>
    <property type="match status" value="1"/>
</dbReference>
<feature type="compositionally biased region" description="Acidic residues" evidence="6">
    <location>
        <begin position="401"/>
        <end position="410"/>
    </location>
</feature>
<dbReference type="SUPFAM" id="SSF47203">
    <property type="entry name" value="Acyl-CoA dehydrogenase C-terminal domain-like"/>
    <property type="match status" value="1"/>
</dbReference>
<evidence type="ECO:0000256" key="3">
    <source>
        <dbReference type="ARBA" id="ARBA00022630"/>
    </source>
</evidence>
<keyword evidence="10" id="KW-1185">Reference proteome</keyword>
<feature type="domain" description="Acyl-CoA dehydrogenase/oxidase C-terminal" evidence="7">
    <location>
        <begin position="252"/>
        <end position="389"/>
    </location>
</feature>
<dbReference type="Proteomes" id="UP000198937">
    <property type="component" value="Unassembled WGS sequence"/>
</dbReference>
<proteinExistence type="inferred from homology"/>
<dbReference type="SUPFAM" id="SSF56645">
    <property type="entry name" value="Acyl-CoA dehydrogenase NM domain-like"/>
    <property type="match status" value="1"/>
</dbReference>
<dbReference type="GO" id="GO:0050660">
    <property type="term" value="F:flavin adenine dinucleotide binding"/>
    <property type="evidence" value="ECO:0007669"/>
    <property type="project" value="InterPro"/>
</dbReference>
<dbReference type="PANTHER" id="PTHR43884:SF12">
    <property type="entry name" value="ISOVALERYL-COA DEHYDROGENASE, MITOCHONDRIAL-RELATED"/>
    <property type="match status" value="1"/>
</dbReference>
<dbReference type="CDD" id="cd00567">
    <property type="entry name" value="ACAD"/>
    <property type="match status" value="1"/>
</dbReference>
<dbReference type="RefSeq" id="WP_091435958.1">
    <property type="nucleotide sequence ID" value="NZ_BMMJ01000004.1"/>
</dbReference>
<keyword evidence="4 5" id="KW-0274">FAD</keyword>
<dbReference type="PANTHER" id="PTHR43884">
    <property type="entry name" value="ACYL-COA DEHYDROGENASE"/>
    <property type="match status" value="1"/>
</dbReference>
<comment type="similarity">
    <text evidence="2 5">Belongs to the acyl-CoA dehydrogenase family.</text>
</comment>
<reference evidence="10" key="1">
    <citation type="submission" date="2016-06" db="EMBL/GenBank/DDBJ databases">
        <authorList>
            <person name="Varghese N."/>
            <person name="Submissions Spin"/>
        </authorList>
    </citation>
    <scope>NUCLEOTIDE SEQUENCE [LARGE SCALE GENOMIC DNA]</scope>
    <source>
        <strain evidence="10">DSM 45577</strain>
    </source>
</reference>
<dbReference type="InterPro" id="IPR036250">
    <property type="entry name" value="AcylCo_DH-like_C"/>
</dbReference>
<evidence type="ECO:0000256" key="4">
    <source>
        <dbReference type="ARBA" id="ARBA00022827"/>
    </source>
</evidence>
<dbReference type="EMBL" id="FMIA01000002">
    <property type="protein sequence ID" value="SCL52666.1"/>
    <property type="molecule type" value="Genomic_DNA"/>
</dbReference>
<keyword evidence="5" id="KW-0560">Oxidoreductase</keyword>
<comment type="cofactor">
    <cofactor evidence="1 5">
        <name>FAD</name>
        <dbReference type="ChEBI" id="CHEBI:57692"/>
    </cofactor>
</comment>
<feature type="region of interest" description="Disordered" evidence="6">
    <location>
        <begin position="398"/>
        <end position="432"/>
    </location>
</feature>
<dbReference type="Gene3D" id="2.40.110.10">
    <property type="entry name" value="Butyryl-CoA Dehydrogenase, subunit A, domain 2"/>
    <property type="match status" value="1"/>
</dbReference>
<dbReference type="Pfam" id="PF00441">
    <property type="entry name" value="Acyl-CoA_dh_1"/>
    <property type="match status" value="1"/>
</dbReference>
<gene>
    <name evidence="9" type="ORF">GA0070617_2145</name>
</gene>
<dbReference type="Gene3D" id="1.10.540.10">
    <property type="entry name" value="Acyl-CoA dehydrogenase/oxidase, N-terminal domain"/>
    <property type="match status" value="1"/>
</dbReference>
<evidence type="ECO:0000256" key="2">
    <source>
        <dbReference type="ARBA" id="ARBA00009347"/>
    </source>
</evidence>
<feature type="domain" description="Acyl-CoA oxidase/dehydrogenase middle" evidence="8">
    <location>
        <begin position="142"/>
        <end position="234"/>
    </location>
</feature>
<dbReference type="InterPro" id="IPR006091">
    <property type="entry name" value="Acyl-CoA_Oxase/DH_mid-dom"/>
</dbReference>
<protein>
    <submittedName>
        <fullName evidence="9">Acyl-CoA dehydrogenase</fullName>
    </submittedName>
</protein>
<dbReference type="InterPro" id="IPR009100">
    <property type="entry name" value="AcylCoA_DH/oxidase_NM_dom_sf"/>
</dbReference>
<organism evidence="9 10">
    <name type="scientific">Micromonospora yangpuensis</name>
    <dbReference type="NCBI Taxonomy" id="683228"/>
    <lineage>
        <taxon>Bacteria</taxon>
        <taxon>Bacillati</taxon>
        <taxon>Actinomycetota</taxon>
        <taxon>Actinomycetes</taxon>
        <taxon>Micromonosporales</taxon>
        <taxon>Micromonosporaceae</taxon>
        <taxon>Micromonospora</taxon>
    </lineage>
</organism>
<dbReference type="InterPro" id="IPR046373">
    <property type="entry name" value="Acyl-CoA_Oxase/DH_mid-dom_sf"/>
</dbReference>
<evidence type="ECO:0000256" key="1">
    <source>
        <dbReference type="ARBA" id="ARBA00001974"/>
    </source>
</evidence>